<proteinExistence type="predicted"/>
<reference evidence="8" key="3">
    <citation type="journal article" date="2014" name="Nature">
        <title>Elephant shark genome provides unique insights into gnathostome evolution.</title>
        <authorList>
            <consortium name="International Elephant Shark Genome Sequencing Consortium"/>
            <person name="Venkatesh B."/>
            <person name="Lee A.P."/>
            <person name="Ravi V."/>
            <person name="Maurya A.K."/>
            <person name="Lian M.M."/>
            <person name="Swann J.B."/>
            <person name="Ohta Y."/>
            <person name="Flajnik M.F."/>
            <person name="Sutoh Y."/>
            <person name="Kasahara M."/>
            <person name="Hoon S."/>
            <person name="Gangu V."/>
            <person name="Roy S.W."/>
            <person name="Irimia M."/>
            <person name="Korzh V."/>
            <person name="Kondrychyn I."/>
            <person name="Lim Z.W."/>
            <person name="Tay B.H."/>
            <person name="Tohari S."/>
            <person name="Kong K.W."/>
            <person name="Ho S."/>
            <person name="Lorente-Galdos B."/>
            <person name="Quilez J."/>
            <person name="Marques-Bonet T."/>
            <person name="Raney B.J."/>
            <person name="Ingham P.W."/>
            <person name="Tay A."/>
            <person name="Hillier L.W."/>
            <person name="Minx P."/>
            <person name="Boehm T."/>
            <person name="Wilson R.K."/>
            <person name="Brenner S."/>
            <person name="Warren W.C."/>
        </authorList>
    </citation>
    <scope>NUCLEOTIDE SEQUENCE [LARGE SCALE GENOMIC DNA]</scope>
</reference>
<feature type="chain" id="PRO_5021455499" description="Immunoglobulin V-set domain-containing protein" evidence="5">
    <location>
        <begin position="25"/>
        <end position="130"/>
    </location>
</feature>
<dbReference type="InterPro" id="IPR013783">
    <property type="entry name" value="Ig-like_fold"/>
</dbReference>
<evidence type="ECO:0000256" key="2">
    <source>
        <dbReference type="ARBA" id="ARBA00022729"/>
    </source>
</evidence>
<reference evidence="7" key="4">
    <citation type="submission" date="2025-08" db="UniProtKB">
        <authorList>
            <consortium name="Ensembl"/>
        </authorList>
    </citation>
    <scope>IDENTIFICATION</scope>
</reference>
<dbReference type="InterPro" id="IPR015631">
    <property type="entry name" value="CD2/SLAM_rcpt"/>
</dbReference>
<evidence type="ECO:0000313" key="8">
    <source>
        <dbReference type="Proteomes" id="UP000314986"/>
    </source>
</evidence>
<reference evidence="8" key="2">
    <citation type="journal article" date="2007" name="PLoS Biol.">
        <title>Survey sequencing and comparative analysis of the elephant shark (Callorhinchus milii) genome.</title>
        <authorList>
            <person name="Venkatesh B."/>
            <person name="Kirkness E.F."/>
            <person name="Loh Y.H."/>
            <person name="Halpern A.L."/>
            <person name="Lee A.P."/>
            <person name="Johnson J."/>
            <person name="Dandona N."/>
            <person name="Viswanathan L.D."/>
            <person name="Tay A."/>
            <person name="Venter J.C."/>
            <person name="Strausberg R.L."/>
            <person name="Brenner S."/>
        </authorList>
    </citation>
    <scope>NUCLEOTIDE SEQUENCE [LARGE SCALE GENOMIC DNA]</scope>
</reference>
<dbReference type="PANTHER" id="PTHR12080:SF48">
    <property type="entry name" value="IMMUNOGLOBULIN SUBTYPE DOMAIN-CONTAINING PROTEIN"/>
    <property type="match status" value="1"/>
</dbReference>
<keyword evidence="3" id="KW-0472">Membrane</keyword>
<reference evidence="8" key="1">
    <citation type="journal article" date="2006" name="Science">
        <title>Ancient noncoding elements conserved in the human genome.</title>
        <authorList>
            <person name="Venkatesh B."/>
            <person name="Kirkness E.F."/>
            <person name="Loh Y.H."/>
            <person name="Halpern A.L."/>
            <person name="Lee A.P."/>
            <person name="Johnson J."/>
            <person name="Dandona N."/>
            <person name="Viswanathan L.D."/>
            <person name="Tay A."/>
            <person name="Venter J.C."/>
            <person name="Strausberg R.L."/>
            <person name="Brenner S."/>
        </authorList>
    </citation>
    <scope>NUCLEOTIDE SEQUENCE [LARGE SCALE GENOMIC DNA]</scope>
</reference>
<dbReference type="AlphaFoldDB" id="A0A4W3GP22"/>
<reference evidence="7" key="5">
    <citation type="submission" date="2025-09" db="UniProtKB">
        <authorList>
            <consortium name="Ensembl"/>
        </authorList>
    </citation>
    <scope>IDENTIFICATION</scope>
</reference>
<feature type="domain" description="Immunoglobulin V-set" evidence="6">
    <location>
        <begin position="31"/>
        <end position="113"/>
    </location>
</feature>
<evidence type="ECO:0000256" key="1">
    <source>
        <dbReference type="ARBA" id="ARBA00004370"/>
    </source>
</evidence>
<dbReference type="Gene3D" id="2.60.40.10">
    <property type="entry name" value="Immunoglobulins"/>
    <property type="match status" value="1"/>
</dbReference>
<name>A0A4W3GP22_CALMI</name>
<evidence type="ECO:0000256" key="3">
    <source>
        <dbReference type="ARBA" id="ARBA00023136"/>
    </source>
</evidence>
<dbReference type="GO" id="GO:0016020">
    <property type="term" value="C:membrane"/>
    <property type="evidence" value="ECO:0007669"/>
    <property type="project" value="UniProtKB-SubCell"/>
</dbReference>
<comment type="subcellular location">
    <subcellularLocation>
        <location evidence="1">Membrane</location>
    </subcellularLocation>
</comment>
<dbReference type="Ensembl" id="ENSCMIT00000005083.1">
    <property type="protein sequence ID" value="ENSCMIP00000004902.1"/>
    <property type="gene ID" value="ENSCMIG00000002915.1"/>
</dbReference>
<dbReference type="InParanoid" id="A0A4W3GP22"/>
<keyword evidence="4" id="KW-0325">Glycoprotein</keyword>
<organism evidence="7 8">
    <name type="scientific">Callorhinchus milii</name>
    <name type="common">Ghost shark</name>
    <dbReference type="NCBI Taxonomy" id="7868"/>
    <lineage>
        <taxon>Eukaryota</taxon>
        <taxon>Metazoa</taxon>
        <taxon>Chordata</taxon>
        <taxon>Craniata</taxon>
        <taxon>Vertebrata</taxon>
        <taxon>Chondrichthyes</taxon>
        <taxon>Holocephali</taxon>
        <taxon>Chimaeriformes</taxon>
        <taxon>Callorhinchidae</taxon>
        <taxon>Callorhinchus</taxon>
    </lineage>
</organism>
<feature type="signal peptide" evidence="5">
    <location>
        <begin position="1"/>
        <end position="24"/>
    </location>
</feature>
<dbReference type="SUPFAM" id="SSF48726">
    <property type="entry name" value="Immunoglobulin"/>
    <property type="match status" value="1"/>
</dbReference>
<keyword evidence="8" id="KW-1185">Reference proteome</keyword>
<sequence>LSLCVSHSLSVCLTLSLSVSHTLSQCNAVVVVGTLGDTVQLPSPRGLSPEIDSVMWSHTSTAQKLAEYRKGKTEYYGTEEMRKRVTVHRENLTLQISDLRRTDTGVYRISIGSLADLYLNSNYSPLPNFP</sequence>
<evidence type="ECO:0000259" key="6">
    <source>
        <dbReference type="Pfam" id="PF07686"/>
    </source>
</evidence>
<dbReference type="InterPro" id="IPR036179">
    <property type="entry name" value="Ig-like_dom_sf"/>
</dbReference>
<protein>
    <recommendedName>
        <fullName evidence="6">Immunoglobulin V-set domain-containing protein</fullName>
    </recommendedName>
</protein>
<dbReference type="InterPro" id="IPR013106">
    <property type="entry name" value="Ig_V-set"/>
</dbReference>
<evidence type="ECO:0000256" key="5">
    <source>
        <dbReference type="SAM" id="SignalP"/>
    </source>
</evidence>
<dbReference type="Pfam" id="PF07686">
    <property type="entry name" value="V-set"/>
    <property type="match status" value="1"/>
</dbReference>
<dbReference type="Proteomes" id="UP000314986">
    <property type="component" value="Unassembled WGS sequence"/>
</dbReference>
<evidence type="ECO:0000313" key="7">
    <source>
        <dbReference type="Ensembl" id="ENSCMIP00000004902.1"/>
    </source>
</evidence>
<keyword evidence="2 5" id="KW-0732">Signal</keyword>
<dbReference type="PANTHER" id="PTHR12080">
    <property type="entry name" value="SIGNALING LYMPHOCYTIC ACTIVATION MOLECULE"/>
    <property type="match status" value="1"/>
</dbReference>
<evidence type="ECO:0000256" key="4">
    <source>
        <dbReference type="ARBA" id="ARBA00023180"/>
    </source>
</evidence>
<accession>A0A4W3GP22</accession>